<evidence type="ECO:0000313" key="3">
    <source>
        <dbReference type="EMBL" id="EFT84210.1"/>
    </source>
</evidence>
<dbReference type="HOGENOM" id="CLU_1407883_0_0_11"/>
<evidence type="ECO:0000313" key="4">
    <source>
        <dbReference type="Proteomes" id="UP000004946"/>
    </source>
</evidence>
<feature type="compositionally biased region" description="Basic and acidic residues" evidence="1">
    <location>
        <begin position="190"/>
        <end position="203"/>
    </location>
</feature>
<dbReference type="KEGG" id="pdo:PSDT_0453"/>
<accession>E6K0D7</accession>
<feature type="compositionally biased region" description="Polar residues" evidence="1">
    <location>
        <begin position="159"/>
        <end position="173"/>
    </location>
</feature>
<evidence type="ECO:0008006" key="5">
    <source>
        <dbReference type="Google" id="ProtNLM"/>
    </source>
</evidence>
<dbReference type="Proteomes" id="UP000004946">
    <property type="component" value="Chromosome"/>
</dbReference>
<feature type="compositionally biased region" description="Low complexity" evidence="1">
    <location>
        <begin position="208"/>
        <end position="217"/>
    </location>
</feature>
<dbReference type="Pfam" id="PF20070">
    <property type="entry name" value="DUF6466"/>
    <property type="match status" value="1"/>
</dbReference>
<evidence type="ECO:0000256" key="2">
    <source>
        <dbReference type="SAM" id="Phobius"/>
    </source>
</evidence>
<feature type="transmembrane region" description="Helical" evidence="2">
    <location>
        <begin position="47"/>
        <end position="69"/>
    </location>
</feature>
<keyword evidence="2" id="KW-1133">Transmembrane helix</keyword>
<dbReference type="PATRIC" id="fig|864564.6.peg.498"/>
<protein>
    <recommendedName>
        <fullName evidence="5">Cell surface elastin binding protein EbpS</fullName>
    </recommendedName>
</protein>
<dbReference type="AlphaFoldDB" id="E6K0D7"/>
<proteinExistence type="predicted"/>
<comment type="caution">
    <text evidence="3">The sequence shown here is derived from an EMBL/GenBank/DDBJ whole genome shotgun (WGS) entry which is preliminary data.</text>
</comment>
<keyword evidence="4" id="KW-1185">Reference proteome</keyword>
<dbReference type="EMBL" id="AEON01000001">
    <property type="protein sequence ID" value="EFT84210.1"/>
    <property type="molecule type" value="Genomic_DNA"/>
</dbReference>
<dbReference type="RefSeq" id="WP_006289820.1">
    <property type="nucleotide sequence ID" value="NZ_AP012333.1"/>
</dbReference>
<organism evidence="3 4">
    <name type="scientific">Parascardovia denticolens DSM 10105 = JCM 12538</name>
    <dbReference type="NCBI Taxonomy" id="864564"/>
    <lineage>
        <taxon>Bacteria</taxon>
        <taxon>Bacillati</taxon>
        <taxon>Actinomycetota</taxon>
        <taxon>Actinomycetes</taxon>
        <taxon>Bifidobacteriales</taxon>
        <taxon>Bifidobacteriaceae</taxon>
        <taxon>Parascardovia</taxon>
    </lineage>
</organism>
<feature type="region of interest" description="Disordered" evidence="1">
    <location>
        <begin position="156"/>
        <end position="229"/>
    </location>
</feature>
<keyword evidence="2" id="KW-0472">Membrane</keyword>
<evidence type="ECO:0000256" key="1">
    <source>
        <dbReference type="SAM" id="MobiDB-lite"/>
    </source>
</evidence>
<feature type="compositionally biased region" description="Low complexity" evidence="1">
    <location>
        <begin position="174"/>
        <end position="189"/>
    </location>
</feature>
<keyword evidence="2" id="KW-0812">Transmembrane</keyword>
<name>E6K0D7_PARDN</name>
<reference evidence="3 4" key="1">
    <citation type="submission" date="2010-12" db="EMBL/GenBank/DDBJ databases">
        <authorList>
            <person name="Muzny D."/>
            <person name="Qin X."/>
            <person name="Buhay C."/>
            <person name="Dugan-Rocha S."/>
            <person name="Ding Y."/>
            <person name="Chen G."/>
            <person name="Hawes A."/>
            <person name="Holder M."/>
            <person name="Jhangiani S."/>
            <person name="Johnson A."/>
            <person name="Khan Z."/>
            <person name="Li Z."/>
            <person name="Liu W."/>
            <person name="Liu X."/>
            <person name="Perez L."/>
            <person name="Shen H."/>
            <person name="Wang Q."/>
            <person name="Watt J."/>
            <person name="Xi L."/>
            <person name="Xin Y."/>
            <person name="Zhou J."/>
            <person name="Deng J."/>
            <person name="Jiang H."/>
            <person name="Liu Y."/>
            <person name="Qu J."/>
            <person name="Song X.-Z."/>
            <person name="Zhang L."/>
            <person name="Villasana D."/>
            <person name="Johnson A."/>
            <person name="Liu J."/>
            <person name="Liyanage D."/>
            <person name="Lorensuhewa L."/>
            <person name="Robinson T."/>
            <person name="Song A."/>
            <person name="Song B.-B."/>
            <person name="Dinh H."/>
            <person name="Thornton R."/>
            <person name="Coyle M."/>
            <person name="Francisco L."/>
            <person name="Jackson L."/>
            <person name="Javaid M."/>
            <person name="Korchina V."/>
            <person name="Kovar C."/>
            <person name="Mata R."/>
            <person name="Mathew T."/>
            <person name="Ngo R."/>
            <person name="Nguyen L."/>
            <person name="Nguyen N."/>
            <person name="Okwuonu G."/>
            <person name="Ongeri F."/>
            <person name="Pham C."/>
            <person name="Simmons D."/>
            <person name="Wilczek-Boney K."/>
            <person name="Hale W."/>
            <person name="Jakkamsetti A."/>
            <person name="Pham P."/>
            <person name="Ruth R."/>
            <person name="San Lucas F."/>
            <person name="Warren J."/>
            <person name="Zhang J."/>
            <person name="Zhao Z."/>
            <person name="Zhou C."/>
            <person name="Zhu D."/>
            <person name="Lee S."/>
            <person name="Bess C."/>
            <person name="Blankenburg K."/>
            <person name="Forbes L."/>
            <person name="Fu Q."/>
            <person name="Gubbala S."/>
            <person name="Hirani K."/>
            <person name="Jayaseelan J.C."/>
            <person name="Lara F."/>
            <person name="Munidasa M."/>
            <person name="Palculict T."/>
            <person name="Patil S."/>
            <person name="Pu L.-L."/>
            <person name="Saada N."/>
            <person name="Tang L."/>
            <person name="Weissenberger G."/>
            <person name="Zhu Y."/>
            <person name="Hemphill L."/>
            <person name="Shang Y."/>
            <person name="Youmans B."/>
            <person name="Ayvaz T."/>
            <person name="Ross M."/>
            <person name="Santibanez J."/>
            <person name="Aqrawi P."/>
            <person name="Gross S."/>
            <person name="Joshi V."/>
            <person name="Fowler G."/>
            <person name="Nazareth L."/>
            <person name="Reid J."/>
            <person name="Worley K."/>
            <person name="Petrosino J."/>
            <person name="Highlander S."/>
            <person name="Gibbs R."/>
        </authorList>
    </citation>
    <scope>NUCLEOTIDE SEQUENCE [LARGE SCALE GENOMIC DNA]</scope>
    <source>
        <strain evidence="3 4">DSM 10105</strain>
    </source>
</reference>
<dbReference type="InterPro" id="IPR046314">
    <property type="entry name" value="DUF6466"/>
</dbReference>
<sequence length="229" mass="24975">MTKKSDRPSSTPTAANITVENIKKAAHNHSSSPNGRWERKPQVRMPLATRIVIGVLGVFSLLALFVAAANISLTSSYNHADANLQENIASFNSILKSTTVGDQHVSKLTRLEKRQVSTDSSFSNLQGRAWAEHPSLRGAVSADARTSRNLTKAIREATKTASESRNQSTAQGRSSNQSKPGSSQGGSSQEQEKENREKAEKLLRKNSIQPQKINQPQKKNDSSTASKPW</sequence>
<gene>
    <name evidence="3" type="ORF">HMPREF0620_1215</name>
</gene>